<protein>
    <submittedName>
        <fullName evidence="2">GCN5-related N-acetyltransferase</fullName>
    </submittedName>
</protein>
<accession>A0A1Z4GHQ2</accession>
<feature type="domain" description="N-acetyltransferase" evidence="1">
    <location>
        <begin position="10"/>
        <end position="168"/>
    </location>
</feature>
<evidence type="ECO:0000313" key="3">
    <source>
        <dbReference type="Proteomes" id="UP000218287"/>
    </source>
</evidence>
<dbReference type="OrthoDB" id="509947at2"/>
<dbReference type="Gene3D" id="3.40.630.30">
    <property type="match status" value="1"/>
</dbReference>
<reference evidence="2 3" key="1">
    <citation type="submission" date="2017-06" db="EMBL/GenBank/DDBJ databases">
        <title>Genome sequencing of cyanobaciteial culture collection at National Institute for Environmental Studies (NIES).</title>
        <authorList>
            <person name="Hirose Y."/>
            <person name="Shimura Y."/>
            <person name="Fujisawa T."/>
            <person name="Nakamura Y."/>
            <person name="Kawachi M."/>
        </authorList>
    </citation>
    <scope>NUCLEOTIDE SEQUENCE [LARGE SCALE GENOMIC DNA]</scope>
    <source>
        <strain evidence="2 3">NIES-21</strain>
    </source>
</reference>
<evidence type="ECO:0000259" key="1">
    <source>
        <dbReference type="PROSITE" id="PS51186"/>
    </source>
</evidence>
<dbReference type="InterPro" id="IPR000182">
    <property type="entry name" value="GNAT_dom"/>
</dbReference>
<dbReference type="InterPro" id="IPR051531">
    <property type="entry name" value="N-acetyltransferase"/>
</dbReference>
<dbReference type="GO" id="GO:0016747">
    <property type="term" value="F:acyltransferase activity, transferring groups other than amino-acyl groups"/>
    <property type="evidence" value="ECO:0007669"/>
    <property type="project" value="InterPro"/>
</dbReference>
<dbReference type="PANTHER" id="PTHR43792:SF1">
    <property type="entry name" value="N-ACETYLTRANSFERASE DOMAIN-CONTAINING PROTEIN"/>
    <property type="match status" value="1"/>
</dbReference>
<dbReference type="SUPFAM" id="SSF55729">
    <property type="entry name" value="Acyl-CoA N-acyltransferases (Nat)"/>
    <property type="match status" value="1"/>
</dbReference>
<proteinExistence type="predicted"/>
<dbReference type="PROSITE" id="PS51186">
    <property type="entry name" value="GNAT"/>
    <property type="match status" value="1"/>
</dbReference>
<dbReference type="InterPro" id="IPR016181">
    <property type="entry name" value="Acyl_CoA_acyltransferase"/>
</dbReference>
<organism evidence="2 3">
    <name type="scientific">Anabaenopsis circularis NIES-21</name>
    <dbReference type="NCBI Taxonomy" id="1085406"/>
    <lineage>
        <taxon>Bacteria</taxon>
        <taxon>Bacillati</taxon>
        <taxon>Cyanobacteriota</taxon>
        <taxon>Cyanophyceae</taxon>
        <taxon>Nostocales</taxon>
        <taxon>Nodulariaceae</taxon>
        <taxon>Anabaenopsis</taxon>
    </lineage>
</organism>
<dbReference type="AlphaFoldDB" id="A0A1Z4GHQ2"/>
<dbReference type="Pfam" id="PF13302">
    <property type="entry name" value="Acetyltransf_3"/>
    <property type="match status" value="1"/>
</dbReference>
<evidence type="ECO:0000313" key="2">
    <source>
        <dbReference type="EMBL" id="BAY17009.1"/>
    </source>
</evidence>
<gene>
    <name evidence="2" type="ORF">NIES21_28430</name>
</gene>
<keyword evidence="3" id="KW-1185">Reference proteome</keyword>
<dbReference type="PANTHER" id="PTHR43792">
    <property type="entry name" value="GNAT FAMILY, PUTATIVE (AFU_ORTHOLOGUE AFUA_3G00765)-RELATED-RELATED"/>
    <property type="match status" value="1"/>
</dbReference>
<dbReference type="Proteomes" id="UP000218287">
    <property type="component" value="Chromosome"/>
</dbReference>
<dbReference type="EMBL" id="AP018174">
    <property type="protein sequence ID" value="BAY17009.1"/>
    <property type="molecule type" value="Genomic_DNA"/>
</dbReference>
<keyword evidence="2" id="KW-0808">Transferase</keyword>
<sequence>MIPQLKTQRLILRGFCEADLDAYADMCAHPEVMRYIGAGQPLSREESWRNMAMIVGHWQLRGYGLWAVEESQTGEMIGRIGFWQPEGWPGFEIGWSLRWAYWGRGFATEAATVAINYAFTQLQRSHIISLIHPQNTASVRVAQKLGEKLQGTTEIFKTEVLVYGLSREDWQKM</sequence>
<name>A0A1Z4GHQ2_9CYAN</name>